<protein>
    <submittedName>
        <fullName evidence="1">Uncharacterized protein</fullName>
    </submittedName>
</protein>
<gene>
    <name evidence="1" type="ORF">KP509_39G014100</name>
</gene>
<name>A0A8T2PZ11_CERRI</name>
<reference evidence="1" key="1">
    <citation type="submission" date="2021-08" db="EMBL/GenBank/DDBJ databases">
        <title>WGS assembly of Ceratopteris richardii.</title>
        <authorList>
            <person name="Marchant D.B."/>
            <person name="Chen G."/>
            <person name="Jenkins J."/>
            <person name="Shu S."/>
            <person name="Leebens-Mack J."/>
            <person name="Grimwood J."/>
            <person name="Schmutz J."/>
            <person name="Soltis P."/>
            <person name="Soltis D."/>
            <person name="Chen Z.-H."/>
        </authorList>
    </citation>
    <scope>NUCLEOTIDE SEQUENCE</scope>
    <source>
        <strain evidence="1">Whitten #5841</strain>
        <tissue evidence="1">Leaf</tissue>
    </source>
</reference>
<evidence type="ECO:0000313" key="2">
    <source>
        <dbReference type="Proteomes" id="UP000825935"/>
    </source>
</evidence>
<dbReference type="AlphaFoldDB" id="A0A8T2PZ11"/>
<accession>A0A8T2PZ11</accession>
<dbReference type="EMBL" id="CM035444">
    <property type="protein sequence ID" value="KAH7276603.1"/>
    <property type="molecule type" value="Genomic_DNA"/>
</dbReference>
<keyword evidence="2" id="KW-1185">Reference proteome</keyword>
<comment type="caution">
    <text evidence="1">The sequence shown here is derived from an EMBL/GenBank/DDBJ whole genome shotgun (WGS) entry which is preliminary data.</text>
</comment>
<dbReference type="Proteomes" id="UP000825935">
    <property type="component" value="Chromosome 39"/>
</dbReference>
<organism evidence="1 2">
    <name type="scientific">Ceratopteris richardii</name>
    <name type="common">Triangle waterfern</name>
    <dbReference type="NCBI Taxonomy" id="49495"/>
    <lineage>
        <taxon>Eukaryota</taxon>
        <taxon>Viridiplantae</taxon>
        <taxon>Streptophyta</taxon>
        <taxon>Embryophyta</taxon>
        <taxon>Tracheophyta</taxon>
        <taxon>Polypodiopsida</taxon>
        <taxon>Polypodiidae</taxon>
        <taxon>Polypodiales</taxon>
        <taxon>Pteridineae</taxon>
        <taxon>Pteridaceae</taxon>
        <taxon>Parkerioideae</taxon>
        <taxon>Ceratopteris</taxon>
    </lineage>
</organism>
<proteinExistence type="predicted"/>
<sequence>MERNSKRFMEGHSTKGYLKVQHVGSTTWAYNFASSEHHRLSLHLIIPCPRSNSLLATTQRNLWSTYQHVYISSDQPQFLDYSDLLMRSIVEDGSYELCGVLWRKLMVASLIRQKQMIARAFPHLKSP</sequence>
<evidence type="ECO:0000313" key="1">
    <source>
        <dbReference type="EMBL" id="KAH7276603.1"/>
    </source>
</evidence>